<feature type="transmembrane region" description="Helical" evidence="1">
    <location>
        <begin position="99"/>
        <end position="121"/>
    </location>
</feature>
<evidence type="ECO:0008006" key="4">
    <source>
        <dbReference type="Google" id="ProtNLM"/>
    </source>
</evidence>
<keyword evidence="1" id="KW-0812">Transmembrane</keyword>
<gene>
    <name evidence="2" type="ORF">FYJ63_02125</name>
</gene>
<feature type="transmembrane region" description="Helical" evidence="1">
    <location>
        <begin position="203"/>
        <end position="223"/>
    </location>
</feature>
<protein>
    <recommendedName>
        <fullName evidence="4">DUF624 domain-containing protein</fullName>
    </recommendedName>
</protein>
<evidence type="ECO:0000313" key="2">
    <source>
        <dbReference type="EMBL" id="MST49058.1"/>
    </source>
</evidence>
<dbReference type="AlphaFoldDB" id="A0A7K0K0W1"/>
<dbReference type="Proteomes" id="UP000442535">
    <property type="component" value="Unassembled WGS sequence"/>
</dbReference>
<organism evidence="2 3">
    <name type="scientific">Mobiluncus porci</name>
    <dbReference type="NCBI Taxonomy" id="2652278"/>
    <lineage>
        <taxon>Bacteria</taxon>
        <taxon>Bacillati</taxon>
        <taxon>Actinomycetota</taxon>
        <taxon>Actinomycetes</taxon>
        <taxon>Actinomycetales</taxon>
        <taxon>Actinomycetaceae</taxon>
        <taxon>Mobiluncus</taxon>
    </lineage>
</organism>
<feature type="transmembrane region" description="Helical" evidence="1">
    <location>
        <begin position="176"/>
        <end position="197"/>
    </location>
</feature>
<evidence type="ECO:0000313" key="3">
    <source>
        <dbReference type="Proteomes" id="UP000442535"/>
    </source>
</evidence>
<dbReference type="RefSeq" id="WP_154543361.1">
    <property type="nucleotide sequence ID" value="NZ_VUMY01000003.1"/>
</dbReference>
<accession>A0A7K0K0W1</accession>
<name>A0A7K0K0W1_9ACTO</name>
<feature type="transmembrane region" description="Helical" evidence="1">
    <location>
        <begin position="20"/>
        <end position="47"/>
    </location>
</feature>
<sequence>MFSPDSKLYQALTSLSTLVLANLAFVGLLLPAISGGVGTLLLFTVAADHFREGTVSWSKVWRTCRRGWGLATAWWIFDLLFGLALVWEWTFMSQFAEGFRIFVGAWLILAMFLVGMINVWLWPQLVRRAEAGPVGLQPEETGPVGTESAALVNPEVARESFFAMFIRSIRLGFRHLARTALALGVLAAPVLAAIFIKGLFWTVVGWMLLLGCAFGTYVVILLVGRPLGFVPALDGEAKFSD</sequence>
<reference evidence="2 3" key="1">
    <citation type="submission" date="2019-08" db="EMBL/GenBank/DDBJ databases">
        <title>In-depth cultivation of the pig gut microbiome towards novel bacterial diversity and tailored functional studies.</title>
        <authorList>
            <person name="Wylensek D."/>
            <person name="Hitch T.C.A."/>
            <person name="Clavel T."/>
        </authorList>
    </citation>
    <scope>NUCLEOTIDE SEQUENCE [LARGE SCALE GENOMIC DNA]</scope>
    <source>
        <strain evidence="2 3">RF-GAM-744-WT-7</strain>
    </source>
</reference>
<keyword evidence="3" id="KW-1185">Reference proteome</keyword>
<keyword evidence="1" id="KW-1133">Transmembrane helix</keyword>
<dbReference type="EMBL" id="VUMY01000003">
    <property type="protein sequence ID" value="MST49058.1"/>
    <property type="molecule type" value="Genomic_DNA"/>
</dbReference>
<comment type="caution">
    <text evidence="2">The sequence shown here is derived from an EMBL/GenBank/DDBJ whole genome shotgun (WGS) entry which is preliminary data.</text>
</comment>
<evidence type="ECO:0000256" key="1">
    <source>
        <dbReference type="SAM" id="Phobius"/>
    </source>
</evidence>
<proteinExistence type="predicted"/>
<feature type="transmembrane region" description="Helical" evidence="1">
    <location>
        <begin position="68"/>
        <end position="87"/>
    </location>
</feature>
<keyword evidence="1" id="KW-0472">Membrane</keyword>